<dbReference type="VEuPathDB" id="FungiDB:RhiirFUN_025435"/>
<dbReference type="InterPro" id="IPR036397">
    <property type="entry name" value="RNaseH_sf"/>
</dbReference>
<reference evidence="4 5" key="1">
    <citation type="submission" date="2017-10" db="EMBL/GenBank/DDBJ databases">
        <title>Extensive intraspecific genome diversity in a model arbuscular mycorrhizal fungus.</title>
        <authorList>
            <person name="Chen E.C.H."/>
            <person name="Morin E."/>
            <person name="Baudet D."/>
            <person name="Noel J."/>
            <person name="Ndikumana S."/>
            <person name="Charron P."/>
            <person name="St-Onge C."/>
            <person name="Giorgi J."/>
            <person name="Grigoriev I.V."/>
            <person name="Roux C."/>
            <person name="Martin F.M."/>
            <person name="Corradi N."/>
        </authorList>
    </citation>
    <scope>NUCLEOTIDE SEQUENCE [LARGE SCALE GENOMIC DNA]</scope>
    <source>
        <strain evidence="4 5">A1</strain>
    </source>
</reference>
<dbReference type="Proteomes" id="UP000232688">
    <property type="component" value="Unassembled WGS sequence"/>
</dbReference>
<protein>
    <recommendedName>
        <fullName evidence="3">RNase H type-1 domain-containing protein</fullName>
    </recommendedName>
</protein>
<feature type="domain" description="RNase H type-1" evidence="3">
    <location>
        <begin position="1302"/>
        <end position="1454"/>
    </location>
</feature>
<dbReference type="VEuPathDB" id="FungiDB:FUN_016153"/>
<dbReference type="PROSITE" id="PS50879">
    <property type="entry name" value="RNASE_H_1"/>
    <property type="match status" value="1"/>
</dbReference>
<dbReference type="VEuPathDB" id="FungiDB:FUN_021818"/>
<evidence type="ECO:0000313" key="4">
    <source>
        <dbReference type="EMBL" id="PKC66719.1"/>
    </source>
</evidence>
<gene>
    <name evidence="4" type="ORF">RhiirA1_394282</name>
</gene>
<dbReference type="Pfam" id="PF00075">
    <property type="entry name" value="RNase_H"/>
    <property type="match status" value="1"/>
</dbReference>
<dbReference type="VEuPathDB" id="FungiDB:FUN_011957"/>
<accession>A0A2N0RTV5</accession>
<evidence type="ECO:0000259" key="3">
    <source>
        <dbReference type="PROSITE" id="PS50879"/>
    </source>
</evidence>
<comment type="caution">
    <text evidence="4">The sequence shown here is derived from an EMBL/GenBank/DDBJ whole genome shotgun (WGS) entry which is preliminary data.</text>
</comment>
<sequence>MSQQPVINPTNTTGDTLIDTVMEEATASSSSHVLSHSEIDLTSRDPQEKDIHTQTPITENFPIMDEDPSTSNPDKGKSAESQPASQTNKPNSIEISVLNDIFKQTPQASNKAHKGFIPRDSFRPELSNNDIIKLLKTSFIRDSNAFKFEVNSTSTYKYFTIYFRTRDSLNQYIEKCPPELGQVKIFELTNTAINTLLERKFSNLDQAVIKIMDIPYNYDTSMLIKHLAIKTNSIIIDHKEIKKPPRKIPNRNNRGRPIYIKPAYKQLIVRFDKRTAYDYFMQENYWSLEIENFVVRILPGNQNDPEFKKRTGNYFKITGLPLNSTAMDLEPLIKHIYGRTCTFTQTTRYSTAKNAYIYVSPDNYPTTAMNGASSLFEGHNIYILPGHLSVKTCNTCGSPLHLSNNCDDKNFKMTSDNRKIFQKRFIDRKDEKITINECHKNRYNHVISLNTQNKNANLPPKDDTRTQPQTRTHKNGSQSGSLLYPRQGKQPRHIPRNNNETHNWDDLLITPQHNQSQTASNNHLNKRIDDLEKQVQSLINNIRLLQQNNTKTDQSIADLHHSHMTMDTSLSERKERCVKYDTIIQQLTTNINLLSKKEIAATQERPRKISKKVTPYEQTSYRATKSKYNLRNNKDNTTYEDESEFHPSTGDDTDVPDENAMSDGASFEGIIDNTYTTRDPRNNEDEQMLNYIQSNIFEDPDCPGLASTSQTHATPSTMDSPPRTQFIDYYKFGTVNIQGGINNGIIFRQFSINQNVNDHTPEQQIETYWINIKNIINQTKEKHIPFSTYKHHVKHDRPLRLRQNNNKVLIIRNILRQFSNSKLQRIKDGETPWNEHWQRWNLYRHQIVSVDVHFHSKETVCIPKILTLNNVKETKKIIQGLLRVIIILQKHEEDNWKSDNINRFINQRNDNLVHNQKRMINSILDRKPERINLDRLHYYDSNTKQHLFTNNPSIIAEQTNLHFQRLGKSLEEINEIKNYETIQDLPPYWRSSYEPIKRPEFDHMTSLCDEFNLQSLRKKRIMFMDQLSSLDGHYLSTWKEVKQQNPKANFQGPTPGWFTKLEKDNVILSENSRRLIQDLDLSPPARFISTSPKIRKEAVSRLTNEWTISWDLSQQQEFYGKTIEQHNDIYGTSLTYRTHYIPALDADTRTNLTPKKLTPSLRPCPGNCGHSVPFHNDLRPKCVLVSLTSHLIIFKTHGKKYIPPYFRDKNHNSLIFPVKPLHTLRLLALTITKHRLIVPNVLPSHIPLLSSLDSYINTNKDFFINPLNLNLDISSPFFIRNLFLGSYDSILDLFEISKSFLLQNTFSFYTDGSFSRLEESTSSPTQMGFAWIETSNSTPSSNIPPPSFKGALSFNPSSTKAEIYALLTTIIVVPNNSAIDVFTDSLNMIQTFHKITNKSTSIRQKLKCKNHIAWRLIDTLIEKKGLTLRLHKVKAHSNDFWNDTADDLANMARQLPPIEINPTHLPGSLMTPLWASIAPIDRDIRKFGHNITDTYTFDQLLGNTGLSPIFDRFSISSIHWPLTQLWLHHNSTSDICSSTKSSYDAFKIKAFNHILPCGDVLIKHYPDLYPNQDIPCPFCSDLADSNEHLGLCTNLFPIINKTLQAHKIILQDLINKYTDYDITFITSAINQFDLLKPLTSDNSSNHPIYLIIHQLIPQDLYNLTRSFTFNDKISRKIIWEFLLSFHEDIYSQIWPKHCSLLRAWERRNGITTNQKRNIKYNDKRRRRHQVSVNPPSMVVHHPLHHLHKLGLTIADGPTPLLQMDLRAFMFTLGSRRPHLIVPCLHRNYQCG</sequence>
<evidence type="ECO:0000256" key="1">
    <source>
        <dbReference type="SAM" id="Coils"/>
    </source>
</evidence>
<reference evidence="4 5" key="2">
    <citation type="submission" date="2017-10" db="EMBL/GenBank/DDBJ databases">
        <title>Genome analyses suggest a sexual origin of heterokaryosis in a supposedly ancient asexual fungus.</title>
        <authorList>
            <person name="Corradi N."/>
            <person name="Sedzielewska K."/>
            <person name="Noel J."/>
            <person name="Charron P."/>
            <person name="Farinelli L."/>
            <person name="Marton T."/>
            <person name="Kruger M."/>
            <person name="Pelin A."/>
            <person name="Brachmann A."/>
            <person name="Corradi N."/>
        </authorList>
    </citation>
    <scope>NUCLEOTIDE SEQUENCE [LARGE SCALE GENOMIC DNA]</scope>
    <source>
        <strain evidence="4 5">A1</strain>
    </source>
</reference>
<feature type="compositionally biased region" description="Basic and acidic residues" evidence="2">
    <location>
        <begin position="35"/>
        <end position="52"/>
    </location>
</feature>
<feature type="region of interest" description="Disordered" evidence="2">
    <location>
        <begin position="630"/>
        <end position="656"/>
    </location>
</feature>
<feature type="coiled-coil region" evidence="1">
    <location>
        <begin position="514"/>
        <end position="548"/>
    </location>
</feature>
<dbReference type="InterPro" id="IPR002156">
    <property type="entry name" value="RNaseH_domain"/>
</dbReference>
<dbReference type="SUPFAM" id="SSF53098">
    <property type="entry name" value="Ribonuclease H-like"/>
    <property type="match status" value="1"/>
</dbReference>
<dbReference type="Gene3D" id="3.30.420.10">
    <property type="entry name" value="Ribonuclease H-like superfamily/Ribonuclease H"/>
    <property type="match status" value="1"/>
</dbReference>
<organism evidence="4 5">
    <name type="scientific">Rhizophagus irregularis</name>
    <dbReference type="NCBI Taxonomy" id="588596"/>
    <lineage>
        <taxon>Eukaryota</taxon>
        <taxon>Fungi</taxon>
        <taxon>Fungi incertae sedis</taxon>
        <taxon>Mucoromycota</taxon>
        <taxon>Glomeromycotina</taxon>
        <taxon>Glomeromycetes</taxon>
        <taxon>Glomerales</taxon>
        <taxon>Glomeraceae</taxon>
        <taxon>Rhizophagus</taxon>
    </lineage>
</organism>
<name>A0A2N0RTV5_9GLOM</name>
<dbReference type="VEuPathDB" id="FungiDB:RhiirA1_394282"/>
<feature type="compositionally biased region" description="Polar residues" evidence="2">
    <location>
        <begin position="69"/>
        <end position="91"/>
    </location>
</feature>
<dbReference type="EMBL" id="LLXH01000443">
    <property type="protein sequence ID" value="PKC66719.1"/>
    <property type="molecule type" value="Genomic_DNA"/>
</dbReference>
<keyword evidence="1" id="KW-0175">Coiled coil</keyword>
<feature type="region of interest" description="Disordered" evidence="2">
    <location>
        <begin position="449"/>
        <end position="504"/>
    </location>
</feature>
<dbReference type="InterPro" id="IPR012337">
    <property type="entry name" value="RNaseH-like_sf"/>
</dbReference>
<feature type="compositionally biased region" description="Polar residues" evidence="2">
    <location>
        <begin position="466"/>
        <end position="481"/>
    </location>
</feature>
<dbReference type="VEuPathDB" id="FungiDB:RhiirFUN_001821"/>
<dbReference type="GO" id="GO:0003676">
    <property type="term" value="F:nucleic acid binding"/>
    <property type="evidence" value="ECO:0007669"/>
    <property type="project" value="InterPro"/>
</dbReference>
<dbReference type="GO" id="GO:0004523">
    <property type="term" value="F:RNA-DNA hybrid ribonuclease activity"/>
    <property type="evidence" value="ECO:0007669"/>
    <property type="project" value="InterPro"/>
</dbReference>
<proteinExistence type="predicted"/>
<evidence type="ECO:0000256" key="2">
    <source>
        <dbReference type="SAM" id="MobiDB-lite"/>
    </source>
</evidence>
<feature type="region of interest" description="Disordered" evidence="2">
    <location>
        <begin position="24"/>
        <end position="91"/>
    </location>
</feature>
<evidence type="ECO:0000313" key="5">
    <source>
        <dbReference type="Proteomes" id="UP000232688"/>
    </source>
</evidence>